<organism evidence="2 3">
    <name type="scientific">Paraglaciecola mesophila</name>
    <dbReference type="NCBI Taxonomy" id="197222"/>
    <lineage>
        <taxon>Bacteria</taxon>
        <taxon>Pseudomonadati</taxon>
        <taxon>Pseudomonadota</taxon>
        <taxon>Gammaproteobacteria</taxon>
        <taxon>Alteromonadales</taxon>
        <taxon>Alteromonadaceae</taxon>
        <taxon>Paraglaciecola</taxon>
    </lineage>
</organism>
<evidence type="ECO:0000313" key="3">
    <source>
        <dbReference type="Proteomes" id="UP000464524"/>
    </source>
</evidence>
<sequence>MRRNEASDERERTLFSNLVVVVVFTSLILGFIVYFNDSSPSIRKVALQTLVEQFTKSTLNAHWQWQNEGRPSSILLVNYDAQGNEIGRHPLNMSHLGWPRLTPTSKGCADLWRDVLNTDLEVEGFKMYAEFYDGVQISDNALASICRYRLSTGPYFEYKVYTGQVSKIIS</sequence>
<name>A0A857JPQ4_9ALTE</name>
<dbReference type="OrthoDB" id="6227360at2"/>
<keyword evidence="1" id="KW-0812">Transmembrane</keyword>
<dbReference type="RefSeq" id="WP_160180677.1">
    <property type="nucleotide sequence ID" value="NZ_CP047656.1"/>
</dbReference>
<dbReference type="Proteomes" id="UP000464524">
    <property type="component" value="Chromosome"/>
</dbReference>
<evidence type="ECO:0000256" key="1">
    <source>
        <dbReference type="SAM" id="Phobius"/>
    </source>
</evidence>
<proteinExistence type="predicted"/>
<feature type="transmembrane region" description="Helical" evidence="1">
    <location>
        <begin position="12"/>
        <end position="35"/>
    </location>
</feature>
<dbReference type="KEGG" id="pmes:FX988_02791"/>
<accession>A0A857JPQ4</accession>
<gene>
    <name evidence="2" type="ORF">FX988_02791</name>
</gene>
<evidence type="ECO:0000313" key="2">
    <source>
        <dbReference type="EMBL" id="QHJ12534.1"/>
    </source>
</evidence>
<keyword evidence="1" id="KW-0472">Membrane</keyword>
<dbReference type="AlphaFoldDB" id="A0A857JPQ4"/>
<keyword evidence="1" id="KW-1133">Transmembrane helix</keyword>
<protein>
    <recommendedName>
        <fullName evidence="4">MSHA biogenesis protein MshF</fullName>
    </recommendedName>
</protein>
<dbReference type="EMBL" id="CP047656">
    <property type="protein sequence ID" value="QHJ12534.1"/>
    <property type="molecule type" value="Genomic_DNA"/>
</dbReference>
<keyword evidence="3" id="KW-1185">Reference proteome</keyword>
<evidence type="ECO:0008006" key="4">
    <source>
        <dbReference type="Google" id="ProtNLM"/>
    </source>
</evidence>
<reference evidence="2 3" key="1">
    <citation type="submission" date="2019-12" db="EMBL/GenBank/DDBJ databases">
        <title>Genome sequencing and assembly of endphytes of Porphyra tenera.</title>
        <authorList>
            <person name="Park J.M."/>
            <person name="Shin R."/>
            <person name="Jo S.H."/>
        </authorList>
    </citation>
    <scope>NUCLEOTIDE SEQUENCE [LARGE SCALE GENOMIC DNA]</scope>
    <source>
        <strain evidence="2 3">GPM4</strain>
    </source>
</reference>